<comment type="caution">
    <text evidence="2">The sequence shown here is derived from an EMBL/GenBank/DDBJ whole genome shotgun (WGS) entry which is preliminary data.</text>
</comment>
<dbReference type="SUPFAM" id="SSF89919">
    <property type="entry name" value="Ribosome-binding factor A, RbfA"/>
    <property type="match status" value="1"/>
</dbReference>
<dbReference type="Gene3D" id="3.30.300.20">
    <property type="match status" value="1"/>
</dbReference>
<accession>A0A1G2H0Z1</accession>
<protein>
    <recommendedName>
        <fullName evidence="4">Ribosome-binding factor A</fullName>
    </recommendedName>
</protein>
<dbReference type="EMBL" id="MHNZ01000026">
    <property type="protein sequence ID" value="OGZ56145.1"/>
    <property type="molecule type" value="Genomic_DNA"/>
</dbReference>
<dbReference type="InterPro" id="IPR023799">
    <property type="entry name" value="RbfA_dom_sf"/>
</dbReference>
<sequence>MKERRRERLASFIREELPDFFKQEFDVLVNVLISILHIEITESGARTDVFVSVFPDDHKEQVAKALKMRENKAAHFLRSRLRSKYAPAVRFHVR</sequence>
<evidence type="ECO:0000313" key="3">
    <source>
        <dbReference type="Proteomes" id="UP000177954"/>
    </source>
</evidence>
<dbReference type="Pfam" id="PF02033">
    <property type="entry name" value="RBFA"/>
    <property type="match status" value="1"/>
</dbReference>
<evidence type="ECO:0000313" key="2">
    <source>
        <dbReference type="EMBL" id="OGZ56145.1"/>
    </source>
</evidence>
<proteinExistence type="predicted"/>
<dbReference type="Proteomes" id="UP000177954">
    <property type="component" value="Unassembled WGS sequence"/>
</dbReference>
<keyword evidence="1" id="KW-0690">Ribosome biogenesis</keyword>
<dbReference type="AlphaFoldDB" id="A0A1G2H0Z1"/>
<dbReference type="GO" id="GO:0006364">
    <property type="term" value="P:rRNA processing"/>
    <property type="evidence" value="ECO:0007669"/>
    <property type="project" value="InterPro"/>
</dbReference>
<reference evidence="2 3" key="1">
    <citation type="journal article" date="2016" name="Nat. Commun.">
        <title>Thousands of microbial genomes shed light on interconnected biogeochemical processes in an aquifer system.</title>
        <authorList>
            <person name="Anantharaman K."/>
            <person name="Brown C.T."/>
            <person name="Hug L.A."/>
            <person name="Sharon I."/>
            <person name="Castelle C.J."/>
            <person name="Probst A.J."/>
            <person name="Thomas B.C."/>
            <person name="Singh A."/>
            <person name="Wilkins M.J."/>
            <person name="Karaoz U."/>
            <person name="Brodie E.L."/>
            <person name="Williams K.H."/>
            <person name="Hubbard S.S."/>
            <person name="Banfield J.F."/>
        </authorList>
    </citation>
    <scope>NUCLEOTIDE SEQUENCE [LARGE SCALE GENOMIC DNA]</scope>
</reference>
<name>A0A1G2H0Z1_9BACT</name>
<evidence type="ECO:0008006" key="4">
    <source>
        <dbReference type="Google" id="ProtNLM"/>
    </source>
</evidence>
<gene>
    <name evidence="2" type="ORF">A3J04_00275</name>
</gene>
<dbReference type="InterPro" id="IPR015946">
    <property type="entry name" value="KH_dom-like_a/b"/>
</dbReference>
<organism evidence="2 3">
    <name type="scientific">Candidatus Ryanbacteria bacterium RIFCSPLOWO2_02_FULL_47_14</name>
    <dbReference type="NCBI Taxonomy" id="1802129"/>
    <lineage>
        <taxon>Bacteria</taxon>
        <taxon>Candidatus Ryaniibacteriota</taxon>
    </lineage>
</organism>
<dbReference type="InterPro" id="IPR000238">
    <property type="entry name" value="RbfA"/>
</dbReference>
<evidence type="ECO:0000256" key="1">
    <source>
        <dbReference type="ARBA" id="ARBA00022517"/>
    </source>
</evidence>